<dbReference type="Proteomes" id="UP000176923">
    <property type="component" value="Unassembled WGS sequence"/>
</dbReference>
<evidence type="ECO:0000256" key="2">
    <source>
        <dbReference type="SAM" id="Phobius"/>
    </source>
</evidence>
<proteinExistence type="predicted"/>
<keyword evidence="2" id="KW-1133">Transmembrane helix</keyword>
<keyword evidence="2" id="KW-0812">Transmembrane</keyword>
<dbReference type="SUPFAM" id="SSF49464">
    <property type="entry name" value="Carboxypeptidase regulatory domain-like"/>
    <property type="match status" value="1"/>
</dbReference>
<organism evidence="3 4">
    <name type="scientific">Candidatus Gottesmanbacteria bacterium RIFCSPHIGHO2_02_FULL_39_11</name>
    <dbReference type="NCBI Taxonomy" id="1798382"/>
    <lineage>
        <taxon>Bacteria</taxon>
        <taxon>Candidatus Gottesmaniibacteriota</taxon>
    </lineage>
</organism>
<evidence type="ECO:0000313" key="3">
    <source>
        <dbReference type="EMBL" id="OGG15654.1"/>
    </source>
</evidence>
<accession>A0A1F5ZTJ4</accession>
<dbReference type="STRING" id="1798382.A3D77_01340"/>
<dbReference type="AlphaFoldDB" id="A0A1F5ZTJ4"/>
<dbReference type="InterPro" id="IPR024414">
    <property type="entry name" value="Uncharacterised_PrgI"/>
</dbReference>
<evidence type="ECO:0000313" key="4">
    <source>
        <dbReference type="Proteomes" id="UP000176923"/>
    </source>
</evidence>
<name>A0A1F5ZTJ4_9BACT</name>
<protein>
    <recommendedName>
        <fullName evidence="5">PrgI family protein</fullName>
    </recommendedName>
</protein>
<feature type="coiled-coil region" evidence="1">
    <location>
        <begin position="256"/>
        <end position="283"/>
    </location>
</feature>
<feature type="transmembrane region" description="Helical" evidence="2">
    <location>
        <begin position="51"/>
        <end position="69"/>
    </location>
</feature>
<sequence>MEQHPVPRNISGFQFRLIGDMTLKQFGYLAGGALIGYLIYAVFPIPPLFKYPLIAVIVLGGVALAFLPIQDRPLDKWLIAFIKSITRPTQFLWQKYEEAPEILTRPYTTAQQPVQEKHVQLHHESNLKLKAYLASLPPTTQQTYNIHEKQYIDQTLALFGTPVPIIRVPSLNSSTPNHPHQEESVRLSQAPAQILPSQSIRVAPPVIHPPHIPTVIPSPPAQPPPSIPVTSSSHQATASVLGTVNNSTDPNTDDKLKQLLSEKENLARELEMLKKKMETEKTTVVVKPQFAPDIGNESTVTKVKAESVTDTVGIPSLPQTPNMVVGVVKDPGRKILPNIIITIKDALGTPVRALKTNKLGQFAIATPLQNGNYVLEFEDPMKRYIFENVQIILNDTLFIPVEVLAKGQREIVREQLNKAIFGELNPAPAQNGLI</sequence>
<comment type="caution">
    <text evidence="3">The sequence shown here is derived from an EMBL/GenBank/DDBJ whole genome shotgun (WGS) entry which is preliminary data.</text>
</comment>
<dbReference type="InterPro" id="IPR008969">
    <property type="entry name" value="CarboxyPept-like_regulatory"/>
</dbReference>
<feature type="transmembrane region" description="Helical" evidence="2">
    <location>
        <begin position="26"/>
        <end position="45"/>
    </location>
</feature>
<reference evidence="3 4" key="1">
    <citation type="journal article" date="2016" name="Nat. Commun.">
        <title>Thousands of microbial genomes shed light on interconnected biogeochemical processes in an aquifer system.</title>
        <authorList>
            <person name="Anantharaman K."/>
            <person name="Brown C.T."/>
            <person name="Hug L.A."/>
            <person name="Sharon I."/>
            <person name="Castelle C.J."/>
            <person name="Probst A.J."/>
            <person name="Thomas B.C."/>
            <person name="Singh A."/>
            <person name="Wilkins M.J."/>
            <person name="Karaoz U."/>
            <person name="Brodie E.L."/>
            <person name="Williams K.H."/>
            <person name="Hubbard S.S."/>
            <person name="Banfield J.F."/>
        </authorList>
    </citation>
    <scope>NUCLEOTIDE SEQUENCE [LARGE SCALE GENOMIC DNA]</scope>
</reference>
<evidence type="ECO:0008006" key="5">
    <source>
        <dbReference type="Google" id="ProtNLM"/>
    </source>
</evidence>
<keyword evidence="2" id="KW-0472">Membrane</keyword>
<dbReference type="Pfam" id="PF12666">
    <property type="entry name" value="PrgI"/>
    <property type="match status" value="1"/>
</dbReference>
<gene>
    <name evidence="3" type="ORF">A3D77_01340</name>
</gene>
<evidence type="ECO:0000256" key="1">
    <source>
        <dbReference type="SAM" id="Coils"/>
    </source>
</evidence>
<keyword evidence="1" id="KW-0175">Coiled coil</keyword>
<dbReference type="EMBL" id="MFJL01000019">
    <property type="protein sequence ID" value="OGG15654.1"/>
    <property type="molecule type" value="Genomic_DNA"/>
</dbReference>